<evidence type="ECO:0000313" key="2">
    <source>
        <dbReference type="Proteomes" id="UP001295684"/>
    </source>
</evidence>
<gene>
    <name evidence="1" type="ORF">ECRASSUSDP1_LOCUS988</name>
</gene>
<evidence type="ECO:0000313" key="1">
    <source>
        <dbReference type="EMBL" id="CAI2359695.1"/>
    </source>
</evidence>
<proteinExistence type="predicted"/>
<sequence>MSNIKIPSKRIINRRNINRLRKNLTKRNIFDKILEQPSSLTALKPKRGLFSVRRGNTKRGTNSFKGTLSNPRKKVLSETRIFMITNCLKLVSFTESPL</sequence>
<dbReference type="Proteomes" id="UP001295684">
    <property type="component" value="Unassembled WGS sequence"/>
</dbReference>
<accession>A0AAD1U0F1</accession>
<organism evidence="1 2">
    <name type="scientific">Euplotes crassus</name>
    <dbReference type="NCBI Taxonomy" id="5936"/>
    <lineage>
        <taxon>Eukaryota</taxon>
        <taxon>Sar</taxon>
        <taxon>Alveolata</taxon>
        <taxon>Ciliophora</taxon>
        <taxon>Intramacronucleata</taxon>
        <taxon>Spirotrichea</taxon>
        <taxon>Hypotrichia</taxon>
        <taxon>Euplotida</taxon>
        <taxon>Euplotidae</taxon>
        <taxon>Moneuplotes</taxon>
    </lineage>
</organism>
<protein>
    <submittedName>
        <fullName evidence="1">Uncharacterized protein</fullName>
    </submittedName>
</protein>
<keyword evidence="2" id="KW-1185">Reference proteome</keyword>
<reference evidence="1" key="1">
    <citation type="submission" date="2023-07" db="EMBL/GenBank/DDBJ databases">
        <authorList>
            <consortium name="AG Swart"/>
            <person name="Singh M."/>
            <person name="Singh A."/>
            <person name="Seah K."/>
            <person name="Emmerich C."/>
        </authorList>
    </citation>
    <scope>NUCLEOTIDE SEQUENCE</scope>
    <source>
        <strain evidence="1">DP1</strain>
    </source>
</reference>
<name>A0AAD1U0F1_EUPCR</name>
<dbReference type="EMBL" id="CAMPGE010000930">
    <property type="protein sequence ID" value="CAI2359695.1"/>
    <property type="molecule type" value="Genomic_DNA"/>
</dbReference>
<comment type="caution">
    <text evidence="1">The sequence shown here is derived from an EMBL/GenBank/DDBJ whole genome shotgun (WGS) entry which is preliminary data.</text>
</comment>
<dbReference type="AlphaFoldDB" id="A0AAD1U0F1"/>